<keyword evidence="2" id="KW-1185">Reference proteome</keyword>
<dbReference type="EMBL" id="RYZH01000007">
    <property type="protein sequence ID" value="RUL88804.1"/>
    <property type="molecule type" value="Genomic_DNA"/>
</dbReference>
<comment type="caution">
    <text evidence="1">The sequence shown here is derived from an EMBL/GenBank/DDBJ whole genome shotgun (WGS) entry which is preliminary data.</text>
</comment>
<dbReference type="Pfam" id="PF02482">
    <property type="entry name" value="Ribosomal_S30AE"/>
    <property type="match status" value="1"/>
</dbReference>
<dbReference type="RefSeq" id="WP_126724292.1">
    <property type="nucleotide sequence ID" value="NZ_RYZH01000007.1"/>
</dbReference>
<name>A0A432MMY0_9BACT</name>
<dbReference type="InterPro" id="IPR003489">
    <property type="entry name" value="RHF/RaiA"/>
</dbReference>
<dbReference type="AlphaFoldDB" id="A0A432MMY0"/>
<accession>A0A432MMY0</accession>
<evidence type="ECO:0000313" key="1">
    <source>
        <dbReference type="EMBL" id="RUL88804.1"/>
    </source>
</evidence>
<dbReference type="InterPro" id="IPR036567">
    <property type="entry name" value="RHF-like"/>
</dbReference>
<reference evidence="1 2" key="2">
    <citation type="submission" date="2019-01" db="EMBL/GenBank/DDBJ databases">
        <title>Tautonia sociabilis, a novel thermotolerant planctomycete of Isosphaeraceae family, isolated from a 4000 m deep subterranean habitat.</title>
        <authorList>
            <person name="Kovaleva O.L."/>
            <person name="Elcheninov A.G."/>
            <person name="Van Heerden E."/>
            <person name="Toshchakov S.V."/>
            <person name="Novikov A."/>
            <person name="Bonch-Osmolovskaya E.A."/>
            <person name="Kublanov I.V."/>
        </authorList>
    </citation>
    <scope>NUCLEOTIDE SEQUENCE [LARGE SCALE GENOMIC DNA]</scope>
    <source>
        <strain evidence="1 2">GM2012</strain>
    </source>
</reference>
<sequence length="113" mass="12549">MQLEIRHGRGRLDDEARSHIERRLGFALDRFARRVDRVTVFVSDENGPRGGDDMRCRIVVNLPAEEPVVVDATRSELAAAIDHAAHRACHAVGKVLDRRRDHRHGGGAGSGPR</sequence>
<organism evidence="1 2">
    <name type="scientific">Tautonia sociabilis</name>
    <dbReference type="NCBI Taxonomy" id="2080755"/>
    <lineage>
        <taxon>Bacteria</taxon>
        <taxon>Pseudomonadati</taxon>
        <taxon>Planctomycetota</taxon>
        <taxon>Planctomycetia</taxon>
        <taxon>Isosphaerales</taxon>
        <taxon>Isosphaeraceae</taxon>
        <taxon>Tautonia</taxon>
    </lineage>
</organism>
<gene>
    <name evidence="1" type="ORF">TsocGM_05455</name>
</gene>
<dbReference type="Gene3D" id="3.30.160.100">
    <property type="entry name" value="Ribosome hibernation promotion factor-like"/>
    <property type="match status" value="1"/>
</dbReference>
<dbReference type="Proteomes" id="UP000280296">
    <property type="component" value="Unassembled WGS sequence"/>
</dbReference>
<dbReference type="OrthoDB" id="121633at2"/>
<evidence type="ECO:0000313" key="2">
    <source>
        <dbReference type="Proteomes" id="UP000280296"/>
    </source>
</evidence>
<dbReference type="SUPFAM" id="SSF69754">
    <property type="entry name" value="Ribosome binding protein Y (YfiA homologue)"/>
    <property type="match status" value="1"/>
</dbReference>
<protein>
    <submittedName>
        <fullName evidence="1">HPF/RaiA family ribosome-associated protein</fullName>
    </submittedName>
</protein>
<proteinExistence type="predicted"/>
<reference evidence="1 2" key="1">
    <citation type="submission" date="2018-12" db="EMBL/GenBank/DDBJ databases">
        <authorList>
            <person name="Toschakov S.V."/>
        </authorList>
    </citation>
    <scope>NUCLEOTIDE SEQUENCE [LARGE SCALE GENOMIC DNA]</scope>
    <source>
        <strain evidence="1 2">GM2012</strain>
    </source>
</reference>